<dbReference type="PRINTS" id="PR01231">
    <property type="entry name" value="HCO3TRNSPORT"/>
</dbReference>
<dbReference type="InterPro" id="IPR011531">
    <property type="entry name" value="HCO3_transpt-like_TM_dom"/>
</dbReference>
<dbReference type="InterPro" id="IPR003020">
    <property type="entry name" value="HCO3_transpt_euk"/>
</dbReference>
<keyword evidence="4" id="KW-1003">Cell membrane</keyword>
<keyword evidence="13" id="KW-1185">Reference proteome</keyword>
<dbReference type="PANTHER" id="PTHR11453">
    <property type="entry name" value="ANION EXCHANGE PROTEIN"/>
    <property type="match status" value="1"/>
</dbReference>
<evidence type="ECO:0000256" key="3">
    <source>
        <dbReference type="ARBA" id="ARBA00022448"/>
    </source>
</evidence>
<comment type="caution">
    <text evidence="12">The sequence shown here is derived from an EMBL/GenBank/DDBJ whole genome shotgun (WGS) entry which is preliminary data.</text>
</comment>
<dbReference type="PANTHER" id="PTHR11453:SF127">
    <property type="entry name" value="SOLUTE CARRIER FAMILY 4 MEMBER 11"/>
    <property type="match status" value="1"/>
</dbReference>
<evidence type="ECO:0000256" key="4">
    <source>
        <dbReference type="ARBA" id="ARBA00022475"/>
    </source>
</evidence>
<feature type="transmembrane region" description="Helical" evidence="10">
    <location>
        <begin position="1043"/>
        <end position="1059"/>
    </location>
</feature>
<keyword evidence="8 10" id="KW-0472">Membrane</keyword>
<evidence type="ECO:0000256" key="1">
    <source>
        <dbReference type="ARBA" id="ARBA00004651"/>
    </source>
</evidence>
<dbReference type="SUPFAM" id="SSF55804">
    <property type="entry name" value="Phoshotransferase/anion transport protein"/>
    <property type="match status" value="1"/>
</dbReference>
<evidence type="ECO:0000256" key="5">
    <source>
        <dbReference type="ARBA" id="ARBA00022692"/>
    </source>
</evidence>
<feature type="region of interest" description="Disordered" evidence="9">
    <location>
        <begin position="25"/>
        <end position="69"/>
    </location>
</feature>
<proteinExistence type="inferred from homology"/>
<dbReference type="Proteomes" id="UP001266305">
    <property type="component" value="Unassembled WGS sequence"/>
</dbReference>
<dbReference type="EMBL" id="JASSZA010000005">
    <property type="protein sequence ID" value="KAK2109691.1"/>
    <property type="molecule type" value="Genomic_DNA"/>
</dbReference>
<feature type="transmembrane region" description="Helical" evidence="10">
    <location>
        <begin position="757"/>
        <end position="779"/>
    </location>
</feature>
<feature type="transmembrane region" description="Helical" evidence="10">
    <location>
        <begin position="840"/>
        <end position="861"/>
    </location>
</feature>
<evidence type="ECO:0000256" key="10">
    <source>
        <dbReference type="SAM" id="Phobius"/>
    </source>
</evidence>
<feature type="transmembrane region" description="Helical" evidence="10">
    <location>
        <begin position="969"/>
        <end position="989"/>
    </location>
</feature>
<keyword evidence="6 10" id="KW-1133">Transmembrane helix</keyword>
<evidence type="ECO:0000256" key="8">
    <source>
        <dbReference type="ARBA" id="ARBA00023136"/>
    </source>
</evidence>
<keyword evidence="3" id="KW-0813">Transport</keyword>
<feature type="compositionally biased region" description="Basic and acidic residues" evidence="9">
    <location>
        <begin position="60"/>
        <end position="69"/>
    </location>
</feature>
<dbReference type="Pfam" id="PF00955">
    <property type="entry name" value="HCO3_cotransp"/>
    <property type="match status" value="1"/>
</dbReference>
<evidence type="ECO:0000256" key="2">
    <source>
        <dbReference type="ARBA" id="ARBA00010993"/>
    </source>
</evidence>
<evidence type="ECO:0000259" key="11">
    <source>
        <dbReference type="Pfam" id="PF00955"/>
    </source>
</evidence>
<comment type="similarity">
    <text evidence="2">Belongs to the anion exchanger (TC 2.A.31) family.</text>
</comment>
<protein>
    <recommendedName>
        <fullName evidence="11">Bicarbonate transporter-like transmembrane domain-containing protein</fullName>
    </recommendedName>
</protein>
<dbReference type="InterPro" id="IPR016152">
    <property type="entry name" value="PTrfase/Anion_transptr"/>
</dbReference>
<sequence>MCPSDTPPTPDCSPFWTNGSAFRRRDAVPGQETVAPCDPGRVTGVGGTAPAMGVHGPQDPSERERSDVRNGRLRPATAQCLPPAAARQGSGGPVASLGRVKESARCGGGEDKCTQEGGTGLVHGAGDLSASLAENSPTMSRNGYFEDSSVCQASVGSGLQWPLSWEYPQVGKLRGPTRQEELPVARGYYKCDTDDNCDAQEDILGDEGFDTVNSSIVSGESIRFFVNVNLEMQAANAAENEATSGGCVLLHTSRKEKLNRELSPAQGWGLGCCSWLGGRSQTVTASHSWARVVLSLGSPQYLKLKNFKEEIRAHRDLDGFLAQASIILNEPATSLDNVLRAMLRRFAQDPDDAEPNCNLDLLMAMLFTDAGAPMQGKVHLLSDTIQGVTATVTGVQYQQSWLCIICTMKALQKRHVCISRLVRPQNWGENSCEVRFVILVLAPPKMKSTKTAMEVARTFATMFSDIAFRQKLLQTRTEEEFKEALVQQRQLLTMVSHGPVALRMKEHSTVSLPAHRHQEPPKCKDFVPFGKGIREDVARRFPLYPLDFTDGIIGKNKAVGKYITTTLFLYFACLLPTIAFGSLNDENTKGAIDVQKTIAGQSIGGLLYALFSGQPLVILLTTAPLALYIQVIRVICDDYNLDFNSFYAWTGLWNSFFLTLYAFLNLSLVMSLFKRSTEEIIALFISITFVLDAVKGMVKIFWKYYYGHYLDNYHSKRTPSLISLSGLGTSLNASFHTALNASFLASPTELSSATHSGQATAVLSLLIMLGTLWLGYTLYQFKKSPYLHPCVREILSDCALPIAVLVFSLISSHGFQEIEMSKFRYNPSESLFAMAQIQSLSLRAISSAMGLGFLLSMLFFIEQNLVAALVNAPENRLVKGTAYHWDLLLLAIINTGLSLFGLPWIHAAYPHSPLHVRALALVEERVENGHIYETIVNVKETRLTSLGASILVGLSLLLLPVPLQWIPKPVLYGLFLYIALTSLDGNQLVQRVALLLKEQTAYPPTHYIRRVPQRKIHYFTGLQMLQLLLLCVFGMSSLPYMKMIFPLIMITMIPIRYLLLPRIIEAKYLDVMDAEHRP</sequence>
<organism evidence="12 13">
    <name type="scientific">Saguinus oedipus</name>
    <name type="common">Cotton-top tamarin</name>
    <name type="synonym">Oedipomidas oedipus</name>
    <dbReference type="NCBI Taxonomy" id="9490"/>
    <lineage>
        <taxon>Eukaryota</taxon>
        <taxon>Metazoa</taxon>
        <taxon>Chordata</taxon>
        <taxon>Craniata</taxon>
        <taxon>Vertebrata</taxon>
        <taxon>Euteleostomi</taxon>
        <taxon>Mammalia</taxon>
        <taxon>Eutheria</taxon>
        <taxon>Euarchontoglires</taxon>
        <taxon>Primates</taxon>
        <taxon>Haplorrhini</taxon>
        <taxon>Platyrrhini</taxon>
        <taxon>Cebidae</taxon>
        <taxon>Callitrichinae</taxon>
        <taxon>Saguinus</taxon>
    </lineage>
</organism>
<gene>
    <name evidence="12" type="ORF">P7K49_009437</name>
</gene>
<feature type="transmembrane region" description="Helical" evidence="10">
    <location>
        <begin position="605"/>
        <end position="631"/>
    </location>
</feature>
<evidence type="ECO:0000313" key="12">
    <source>
        <dbReference type="EMBL" id="KAK2109691.1"/>
    </source>
</evidence>
<name>A0ABQ9VJX9_SAGOE</name>
<feature type="transmembrane region" description="Helical" evidence="10">
    <location>
        <begin position="1016"/>
        <end position="1037"/>
    </location>
</feature>
<keyword evidence="7" id="KW-0406">Ion transport</keyword>
<evidence type="ECO:0000313" key="13">
    <source>
        <dbReference type="Proteomes" id="UP001266305"/>
    </source>
</evidence>
<evidence type="ECO:0000256" key="9">
    <source>
        <dbReference type="SAM" id="MobiDB-lite"/>
    </source>
</evidence>
<feature type="transmembrane region" description="Helical" evidence="10">
    <location>
        <begin position="562"/>
        <end position="584"/>
    </location>
</feature>
<dbReference type="Gene3D" id="1.10.287.570">
    <property type="entry name" value="Helical hairpin bin"/>
    <property type="match status" value="1"/>
</dbReference>
<comment type="subcellular location">
    <subcellularLocation>
        <location evidence="1">Cell membrane</location>
        <topology evidence="1">Multi-pass membrane protein</topology>
    </subcellularLocation>
</comment>
<reference evidence="12 13" key="1">
    <citation type="submission" date="2023-05" db="EMBL/GenBank/DDBJ databases">
        <title>B98-5 Cell Line De Novo Hybrid Assembly: An Optical Mapping Approach.</title>
        <authorList>
            <person name="Kananen K."/>
            <person name="Auerbach J.A."/>
            <person name="Kautto E."/>
            <person name="Blachly J.S."/>
        </authorList>
    </citation>
    <scope>NUCLEOTIDE SEQUENCE [LARGE SCALE GENOMIC DNA]</scope>
    <source>
        <strain evidence="12">B95-8</strain>
        <tissue evidence="12">Cell line</tissue>
    </source>
</reference>
<feature type="transmembrane region" description="Helical" evidence="10">
    <location>
        <begin position="680"/>
        <end position="702"/>
    </location>
</feature>
<feature type="transmembrane region" description="Helical" evidence="10">
    <location>
        <begin position="943"/>
        <end position="963"/>
    </location>
</feature>
<evidence type="ECO:0000256" key="6">
    <source>
        <dbReference type="ARBA" id="ARBA00022989"/>
    </source>
</evidence>
<feature type="domain" description="Bicarbonate transporter-like transmembrane" evidence="11">
    <location>
        <begin position="529"/>
        <end position="1076"/>
    </location>
</feature>
<keyword evidence="5 10" id="KW-0812">Transmembrane</keyword>
<dbReference type="Gene3D" id="3.40.930.10">
    <property type="entry name" value="Mannitol-specific EII, Chain A"/>
    <property type="match status" value="1"/>
</dbReference>
<feature type="transmembrane region" description="Helical" evidence="10">
    <location>
        <begin position="881"/>
        <end position="905"/>
    </location>
</feature>
<feature type="transmembrane region" description="Helical" evidence="10">
    <location>
        <begin position="651"/>
        <end position="673"/>
    </location>
</feature>
<evidence type="ECO:0000256" key="7">
    <source>
        <dbReference type="ARBA" id="ARBA00023065"/>
    </source>
</evidence>
<accession>A0ABQ9VJX9</accession>